<organism evidence="4 5">
    <name type="scientific">Batillaria attramentaria</name>
    <dbReference type="NCBI Taxonomy" id="370345"/>
    <lineage>
        <taxon>Eukaryota</taxon>
        <taxon>Metazoa</taxon>
        <taxon>Spiralia</taxon>
        <taxon>Lophotrochozoa</taxon>
        <taxon>Mollusca</taxon>
        <taxon>Gastropoda</taxon>
        <taxon>Caenogastropoda</taxon>
        <taxon>Sorbeoconcha</taxon>
        <taxon>Cerithioidea</taxon>
        <taxon>Batillariidae</taxon>
        <taxon>Batillaria</taxon>
    </lineage>
</organism>
<evidence type="ECO:0000259" key="3">
    <source>
        <dbReference type="Pfam" id="PF23265"/>
    </source>
</evidence>
<name>A0ABD0M300_9CAEN</name>
<feature type="domain" description="KY-like immunoglobulin-like" evidence="3">
    <location>
        <begin position="665"/>
        <end position="791"/>
    </location>
</feature>
<evidence type="ECO:0000256" key="2">
    <source>
        <dbReference type="SAM" id="MobiDB-lite"/>
    </source>
</evidence>
<protein>
    <recommendedName>
        <fullName evidence="3">KY-like immunoglobulin-like domain-containing protein</fullName>
    </recommendedName>
</protein>
<dbReference type="EMBL" id="JACVVK020000008">
    <property type="protein sequence ID" value="KAK7505896.1"/>
    <property type="molecule type" value="Genomic_DNA"/>
</dbReference>
<dbReference type="PANTHER" id="PTHR47020:SF1">
    <property type="entry name" value="HILLARIN"/>
    <property type="match status" value="1"/>
</dbReference>
<feature type="compositionally biased region" description="Low complexity" evidence="2">
    <location>
        <begin position="423"/>
        <end position="482"/>
    </location>
</feature>
<gene>
    <name evidence="4" type="ORF">BaRGS_00002618</name>
</gene>
<keyword evidence="1" id="KW-0175">Coiled coil</keyword>
<dbReference type="PANTHER" id="PTHR47020">
    <property type="entry name" value="HILLARIN"/>
    <property type="match status" value="1"/>
</dbReference>
<sequence length="885" mass="100536">TRGSVYNPGWQYDANALEFAHYKELFRRGKQKTCTGTWKDFEDSGVWAAQTELEAVQKAEEDELYAEIRAERQHRLRRLEDELQHEMETTVNDLVTTFERFSPQKGKTKLQRETERIEEQYRRKKEEKCRKMLERLSSEQRARVASLIQKHSQQMLELIAEKLTSLEERSSSESESRSPIMDLSRAPPPSPPEFKRAQLFKSPGEFAKIDNHVFEIARRHYSSFSGLVKDLIVDCETDLEKARAIFRWVTLADLNEMEFADSESPESPLGLLRGIKFGTETYHDLCRRLCSYAGLHCEVIQGYSKGAGYKPGMKLEGSRFRNSWTAVCIDGSWCFLNCNWGARHVRAASNDSCDPHNHHHNNGNVIVTTTAAQSCVDAKHIVDNNNDNDHSLLRFGREKDSPLRQLFRYASGDILTARNGDRNSSNSNRSSTASGQSSDRTSTGSATTTSSMGKSDGTQSDSNGSNNSSDSASDSHNGSNGCEGCKGGPGGWPCDEFYFMTDPEDHIFQHYPDDPEWQLLECPITLSEFINLPVLKSPFFNYGLKLATHYDCKQVTESGLVNVTLRIPHLLGFGYTLEPKDKRMNPYILEGRVMLRIVGHKAIFTVAPPKRGRFYFTIYAKDDWLSESLQSACAFQIRCKEGRETLRSPYPKVSFFGPTPSAAMFGLLPQTHIDPVVTYSHEDMSFHFQLPRHVRLSYSLQFHGQAPDAVDADFQRYVFLRQRDDNSISFLVRCPHVGKYVFALYGSRVDSPEDSSVSGNGNPNTPALPYECLFRYLIECKQSATNKAPYPRACHRWYQSHLLEPMVGDLDCNRRVTFRLRAPLASDVALLMGDAWFHFRALHDHIWEATVITSKTPCAAKLYARLNRDTSRFSPLLEFQVVPST</sequence>
<dbReference type="InterPro" id="IPR056564">
    <property type="entry name" value="Ig-like_KY"/>
</dbReference>
<comment type="caution">
    <text evidence="4">The sequence shown here is derived from an EMBL/GenBank/DDBJ whole genome shotgun (WGS) entry which is preliminary data.</text>
</comment>
<dbReference type="AlphaFoldDB" id="A0ABD0M300"/>
<keyword evidence="5" id="KW-1185">Reference proteome</keyword>
<proteinExistence type="predicted"/>
<evidence type="ECO:0000313" key="5">
    <source>
        <dbReference type="Proteomes" id="UP001519460"/>
    </source>
</evidence>
<feature type="non-terminal residue" evidence="4">
    <location>
        <position position="1"/>
    </location>
</feature>
<dbReference type="Pfam" id="PF23265">
    <property type="entry name" value="Ig-like_KY"/>
    <property type="match status" value="2"/>
</dbReference>
<feature type="region of interest" description="Disordered" evidence="2">
    <location>
        <begin position="167"/>
        <end position="195"/>
    </location>
</feature>
<evidence type="ECO:0000313" key="4">
    <source>
        <dbReference type="EMBL" id="KAK7505896.1"/>
    </source>
</evidence>
<dbReference type="Proteomes" id="UP001519460">
    <property type="component" value="Unassembled WGS sequence"/>
</dbReference>
<feature type="domain" description="KY-like immunoglobulin-like" evidence="3">
    <location>
        <begin position="526"/>
        <end position="647"/>
    </location>
</feature>
<dbReference type="InterPro" id="IPR053041">
    <property type="entry name" value="Transglut-like_Superfamily_Mod"/>
</dbReference>
<accession>A0ABD0M300</accession>
<reference evidence="4 5" key="1">
    <citation type="journal article" date="2023" name="Sci. Data">
        <title>Genome assembly of the Korean intertidal mud-creeper Batillaria attramentaria.</title>
        <authorList>
            <person name="Patra A.K."/>
            <person name="Ho P.T."/>
            <person name="Jun S."/>
            <person name="Lee S.J."/>
            <person name="Kim Y."/>
            <person name="Won Y.J."/>
        </authorList>
    </citation>
    <scope>NUCLEOTIDE SEQUENCE [LARGE SCALE GENOMIC DNA]</scope>
    <source>
        <strain evidence="4">Wonlab-2016</strain>
    </source>
</reference>
<feature type="coiled-coil region" evidence="1">
    <location>
        <begin position="69"/>
        <end position="142"/>
    </location>
</feature>
<feature type="compositionally biased region" description="Basic and acidic residues" evidence="2">
    <location>
        <begin position="167"/>
        <end position="176"/>
    </location>
</feature>
<feature type="region of interest" description="Disordered" evidence="2">
    <location>
        <begin position="417"/>
        <end position="482"/>
    </location>
</feature>
<evidence type="ECO:0000256" key="1">
    <source>
        <dbReference type="SAM" id="Coils"/>
    </source>
</evidence>